<dbReference type="FunCoup" id="A0A671XGT6">
    <property type="interactions" value="22"/>
</dbReference>
<dbReference type="AlphaFoldDB" id="A0A671XGT6"/>
<dbReference type="InterPro" id="IPR018378">
    <property type="entry name" value="C-type_lectin_CS"/>
</dbReference>
<feature type="transmembrane region" description="Helical" evidence="2">
    <location>
        <begin position="6"/>
        <end position="23"/>
    </location>
</feature>
<keyword evidence="2" id="KW-0472">Membrane</keyword>
<evidence type="ECO:0000256" key="1">
    <source>
        <dbReference type="ARBA" id="ARBA00023157"/>
    </source>
</evidence>
<dbReference type="GeneTree" id="ENSGT01100000263473"/>
<dbReference type="OMA" id="HEDEAWI"/>
<dbReference type="InterPro" id="IPR001304">
    <property type="entry name" value="C-type_lectin-like"/>
</dbReference>
<organism evidence="4 5">
    <name type="scientific">Sparus aurata</name>
    <name type="common">Gilthead sea bream</name>
    <dbReference type="NCBI Taxonomy" id="8175"/>
    <lineage>
        <taxon>Eukaryota</taxon>
        <taxon>Metazoa</taxon>
        <taxon>Chordata</taxon>
        <taxon>Craniata</taxon>
        <taxon>Vertebrata</taxon>
        <taxon>Euteleostomi</taxon>
        <taxon>Actinopterygii</taxon>
        <taxon>Neopterygii</taxon>
        <taxon>Teleostei</taxon>
        <taxon>Neoteleostei</taxon>
        <taxon>Acanthomorphata</taxon>
        <taxon>Eupercaria</taxon>
        <taxon>Spariformes</taxon>
        <taxon>Sparidae</taxon>
        <taxon>Sparus</taxon>
    </lineage>
</organism>
<accession>A0A671XGT6</accession>
<name>A0A671XGT6_SPAAU</name>
<dbReference type="PANTHER" id="PTHR45784:SF3">
    <property type="entry name" value="C-TYPE LECTIN DOMAIN FAMILY 4 MEMBER K-LIKE-RELATED"/>
    <property type="match status" value="1"/>
</dbReference>
<feature type="domain" description="C-type lectin" evidence="3">
    <location>
        <begin position="18"/>
        <end position="131"/>
    </location>
</feature>
<reference evidence="4" key="3">
    <citation type="submission" date="2025-09" db="UniProtKB">
        <authorList>
            <consortium name="Ensembl"/>
        </authorList>
    </citation>
    <scope>IDENTIFICATION</scope>
</reference>
<keyword evidence="5" id="KW-1185">Reference proteome</keyword>
<dbReference type="Proteomes" id="UP000472265">
    <property type="component" value="Chromosome 10"/>
</dbReference>
<evidence type="ECO:0000313" key="5">
    <source>
        <dbReference type="Proteomes" id="UP000472265"/>
    </source>
</evidence>
<dbReference type="Pfam" id="PF00059">
    <property type="entry name" value="Lectin_C"/>
    <property type="match status" value="2"/>
</dbReference>
<reference evidence="4" key="1">
    <citation type="submission" date="2021-04" db="EMBL/GenBank/DDBJ databases">
        <authorList>
            <consortium name="Wellcome Sanger Institute Data Sharing"/>
        </authorList>
    </citation>
    <scope>NUCLEOTIDE SEQUENCE [LARGE SCALE GENOMIC DNA]</scope>
</reference>
<dbReference type="InterPro" id="IPR016187">
    <property type="entry name" value="CTDL_fold"/>
</dbReference>
<dbReference type="PROSITE" id="PS00615">
    <property type="entry name" value="C_TYPE_LECTIN_1"/>
    <property type="match status" value="1"/>
</dbReference>
<evidence type="ECO:0000256" key="2">
    <source>
        <dbReference type="SAM" id="Phobius"/>
    </source>
</evidence>
<dbReference type="PANTHER" id="PTHR45784">
    <property type="entry name" value="C-TYPE LECTIN DOMAIN FAMILY 20 MEMBER A-RELATED"/>
    <property type="match status" value="1"/>
</dbReference>
<dbReference type="SMART" id="SM00034">
    <property type="entry name" value="CLECT"/>
    <property type="match status" value="2"/>
</dbReference>
<reference evidence="4" key="2">
    <citation type="submission" date="2025-08" db="UniProtKB">
        <authorList>
            <consortium name="Ensembl"/>
        </authorList>
    </citation>
    <scope>IDENTIFICATION</scope>
</reference>
<dbReference type="InterPro" id="IPR016186">
    <property type="entry name" value="C-type_lectin-like/link_sf"/>
</dbReference>
<keyword evidence="1" id="KW-1015">Disulfide bond</keyword>
<feature type="domain" description="C-type lectin" evidence="3">
    <location>
        <begin position="217"/>
        <end position="313"/>
    </location>
</feature>
<dbReference type="CDD" id="cd00037">
    <property type="entry name" value="CLECT"/>
    <property type="match status" value="1"/>
</dbReference>
<dbReference type="SUPFAM" id="SSF56436">
    <property type="entry name" value="C-type lectin-like"/>
    <property type="match status" value="3"/>
</dbReference>
<feature type="domain" description="C-type lectin" evidence="3">
    <location>
        <begin position="147"/>
        <end position="212"/>
    </location>
</feature>
<keyword evidence="2" id="KW-0812">Transmembrane</keyword>
<protein>
    <recommendedName>
        <fullName evidence="3">C-type lectin domain-containing protein</fullName>
    </recommendedName>
</protein>
<dbReference type="InParanoid" id="A0A671XGT6"/>
<keyword evidence="2" id="KW-1133">Transmembrane helix</keyword>
<dbReference type="PROSITE" id="PS50041">
    <property type="entry name" value="C_TYPE_LECTIN_2"/>
    <property type="match status" value="3"/>
</dbReference>
<evidence type="ECO:0000259" key="3">
    <source>
        <dbReference type="PROSITE" id="PS50041"/>
    </source>
</evidence>
<dbReference type="Ensembl" id="ENSSAUT00010052926.1">
    <property type="protein sequence ID" value="ENSSAUP00010050319.1"/>
    <property type="gene ID" value="ENSSAUG00010020959.1"/>
</dbReference>
<sequence>MYLHVVLGQCLFLVCPLHVYYFINRQKTWDEARRYCRENYTDLATVYDMNDIQRLSDSVHEDEAWIGLHNNGSQDNRVWRWSLPGVEVTRECWDNGQPNDQLGAAENCVMINNNNEWHDAKCSDVRPFICYDGERCIFPQDMNGDAKAQKHCREKHTDLVSGLDQLRDNNFTSEIKKFEVHFWWIGLFRDSWRWSDGSKASFRNWESFEDDNSEKYYCIKNHRGLVSITDSSQQRWAAMKAKEADTDYVWLGLRYTCVLDLWFWVNDELVCYNNWASDEEPVEECYMAVAMSKVEGHEWHTRSETEKFNFICALH</sequence>
<proteinExistence type="predicted"/>
<evidence type="ECO:0000313" key="4">
    <source>
        <dbReference type="Ensembl" id="ENSSAUP00010050319.1"/>
    </source>
</evidence>
<dbReference type="Gene3D" id="3.10.100.10">
    <property type="entry name" value="Mannose-Binding Protein A, subunit A"/>
    <property type="match status" value="3"/>
</dbReference>